<dbReference type="GO" id="GO:0016740">
    <property type="term" value="F:transferase activity"/>
    <property type="evidence" value="ECO:0007669"/>
    <property type="project" value="UniProtKB-KW"/>
</dbReference>
<evidence type="ECO:0000313" key="2">
    <source>
        <dbReference type="Proteomes" id="UP000278673"/>
    </source>
</evidence>
<dbReference type="InterPro" id="IPR016477">
    <property type="entry name" value="Fructo-/Ketosamine-3-kinase"/>
</dbReference>
<dbReference type="Pfam" id="PF03881">
    <property type="entry name" value="Fructosamin_kin"/>
    <property type="match status" value="1"/>
</dbReference>
<dbReference type="InterPro" id="IPR011009">
    <property type="entry name" value="Kinase-like_dom_sf"/>
</dbReference>
<dbReference type="EMBL" id="RFFJ01000008">
    <property type="protein sequence ID" value="RMI45402.1"/>
    <property type="molecule type" value="Genomic_DNA"/>
</dbReference>
<dbReference type="Proteomes" id="UP000278673">
    <property type="component" value="Unassembled WGS sequence"/>
</dbReference>
<dbReference type="Gene3D" id="1.10.510.10">
    <property type="entry name" value="Transferase(Phosphotransferase) domain 1"/>
    <property type="match status" value="1"/>
</dbReference>
<gene>
    <name evidence="1" type="ORF">EBN88_03360</name>
</gene>
<accession>A0A3M2M794</accession>
<evidence type="ECO:0000313" key="1">
    <source>
        <dbReference type="EMBL" id="RMI45402.1"/>
    </source>
</evidence>
<sequence>MDASTLPPVPPGCRQRLTAHYGQVLDAWIDAAPELLTATAGRWSLTLKGYHDAGHASVLVTAVDRQGKHLLLKAWPDHDRYSRELRVLRLWHREKHDIVQAADNSRAVAALRAVGGVPGGAARPPHEEGLVAAEIQRAHEEGAHGQANVELPTLRNFIAEEVRPRIDRRLKLTEHRQRAERALFHTADLREESHRQTVLHADLYRENVPFTLDGQPVLLDPLPMTGDAAFDWAFWTIYYQVEGGTAYRLRRASRTSGIPVDDILPWCLLLSTDGLLYYEETGDPRLLQMMAVLDALLKIAATR</sequence>
<comment type="caution">
    <text evidence="1">The sequence shown here is derived from an EMBL/GenBank/DDBJ whole genome shotgun (WGS) entry which is preliminary data.</text>
</comment>
<protein>
    <submittedName>
        <fullName evidence="1">Phosphotransferase</fullName>
    </submittedName>
</protein>
<organism evidence="1 2">
    <name type="scientific">Streptomyces triticirhizae</name>
    <dbReference type="NCBI Taxonomy" id="2483353"/>
    <lineage>
        <taxon>Bacteria</taxon>
        <taxon>Bacillati</taxon>
        <taxon>Actinomycetota</taxon>
        <taxon>Actinomycetes</taxon>
        <taxon>Kitasatosporales</taxon>
        <taxon>Streptomycetaceae</taxon>
        <taxon>Streptomyces</taxon>
    </lineage>
</organism>
<keyword evidence="2" id="KW-1185">Reference proteome</keyword>
<keyword evidence="1" id="KW-0808">Transferase</keyword>
<dbReference type="SUPFAM" id="SSF56112">
    <property type="entry name" value="Protein kinase-like (PK-like)"/>
    <property type="match status" value="1"/>
</dbReference>
<name>A0A3M2M794_9ACTN</name>
<dbReference type="AlphaFoldDB" id="A0A3M2M794"/>
<proteinExistence type="predicted"/>
<reference evidence="1 2" key="1">
    <citation type="submission" date="2018-10" db="EMBL/GenBank/DDBJ databases">
        <title>Isolation, diversity and antifungal activity of actinobacteria from wheat.</title>
        <authorList>
            <person name="Han C."/>
        </authorList>
    </citation>
    <scope>NUCLEOTIDE SEQUENCE [LARGE SCALE GENOMIC DNA]</scope>
    <source>
        <strain evidence="1 2">NEAU-YY642</strain>
    </source>
</reference>